<gene>
    <name evidence="1" type="ORF">QVD17_10415</name>
</gene>
<dbReference type="EMBL" id="JAUHHV010000002">
    <property type="protein sequence ID" value="KAK1433504.1"/>
    <property type="molecule type" value="Genomic_DNA"/>
</dbReference>
<organism evidence="1 2">
    <name type="scientific">Tagetes erecta</name>
    <name type="common">African marigold</name>
    <dbReference type="NCBI Taxonomy" id="13708"/>
    <lineage>
        <taxon>Eukaryota</taxon>
        <taxon>Viridiplantae</taxon>
        <taxon>Streptophyta</taxon>
        <taxon>Embryophyta</taxon>
        <taxon>Tracheophyta</taxon>
        <taxon>Spermatophyta</taxon>
        <taxon>Magnoliopsida</taxon>
        <taxon>eudicotyledons</taxon>
        <taxon>Gunneridae</taxon>
        <taxon>Pentapetalae</taxon>
        <taxon>asterids</taxon>
        <taxon>campanulids</taxon>
        <taxon>Asterales</taxon>
        <taxon>Asteraceae</taxon>
        <taxon>Asteroideae</taxon>
        <taxon>Heliantheae alliance</taxon>
        <taxon>Tageteae</taxon>
        <taxon>Tagetes</taxon>
    </lineage>
</organism>
<name>A0AAD8P5X2_TARER</name>
<sequence length="78" mass="9506">MLTNALRYHKYRAEVDRRETRSMRLPKYLDLLYKTMAKISDLEHLCFELSDLAVWLHKIGKYYEVIKDVKEKGEEKER</sequence>
<evidence type="ECO:0000313" key="1">
    <source>
        <dbReference type="EMBL" id="KAK1433504.1"/>
    </source>
</evidence>
<keyword evidence="2" id="KW-1185">Reference proteome</keyword>
<accession>A0AAD8P5X2</accession>
<protein>
    <submittedName>
        <fullName evidence="1">Uncharacterized protein</fullName>
    </submittedName>
</protein>
<comment type="caution">
    <text evidence="1">The sequence shown here is derived from an EMBL/GenBank/DDBJ whole genome shotgun (WGS) entry which is preliminary data.</text>
</comment>
<reference evidence="1" key="1">
    <citation type="journal article" date="2023" name="bioRxiv">
        <title>Improved chromosome-level genome assembly for marigold (Tagetes erecta).</title>
        <authorList>
            <person name="Jiang F."/>
            <person name="Yuan L."/>
            <person name="Wang S."/>
            <person name="Wang H."/>
            <person name="Xu D."/>
            <person name="Wang A."/>
            <person name="Fan W."/>
        </authorList>
    </citation>
    <scope>NUCLEOTIDE SEQUENCE</scope>
    <source>
        <strain evidence="1">WSJ</strain>
        <tissue evidence="1">Leaf</tissue>
    </source>
</reference>
<proteinExistence type="predicted"/>
<dbReference type="Proteomes" id="UP001229421">
    <property type="component" value="Unassembled WGS sequence"/>
</dbReference>
<evidence type="ECO:0000313" key="2">
    <source>
        <dbReference type="Proteomes" id="UP001229421"/>
    </source>
</evidence>
<dbReference type="AlphaFoldDB" id="A0AAD8P5X2"/>